<sequence length="128" mass="13939">MTSRTTRNPSKFLVFDLLAVAVFALLARAAHQSESMPFTFTGWLSTVWPFLLGTLIMWVVVPAVRKAPVALVPAGVAVWLGTAACGLVVWGLRHDHVPHISFIIVATVMSGLLLLGWRGIVAVLSHRR</sequence>
<feature type="transmembrane region" description="Helical" evidence="1">
    <location>
        <begin position="42"/>
        <end position="61"/>
    </location>
</feature>
<evidence type="ECO:0000256" key="1">
    <source>
        <dbReference type="SAM" id="Phobius"/>
    </source>
</evidence>
<keyword evidence="1" id="KW-1133">Transmembrane helix</keyword>
<dbReference type="InterPro" id="IPR021414">
    <property type="entry name" value="DUF3054"/>
</dbReference>
<dbReference type="STRING" id="1431546.CAQU_11765"/>
<feature type="transmembrane region" description="Helical" evidence="1">
    <location>
        <begin position="12"/>
        <end position="30"/>
    </location>
</feature>
<organism evidence="2 3">
    <name type="scientific">Corynebacterium aquilae DSM 44791</name>
    <dbReference type="NCBI Taxonomy" id="1431546"/>
    <lineage>
        <taxon>Bacteria</taxon>
        <taxon>Bacillati</taxon>
        <taxon>Actinomycetota</taxon>
        <taxon>Actinomycetes</taxon>
        <taxon>Mycobacteriales</taxon>
        <taxon>Corynebacteriaceae</taxon>
        <taxon>Corynebacterium</taxon>
    </lineage>
</organism>
<keyword evidence="1" id="KW-0812">Transmembrane</keyword>
<dbReference type="EMBL" id="CP009245">
    <property type="protein sequence ID" value="APT85603.1"/>
    <property type="molecule type" value="Genomic_DNA"/>
</dbReference>
<dbReference type="Proteomes" id="UP000185478">
    <property type="component" value="Chromosome"/>
</dbReference>
<dbReference type="KEGG" id="caqu:CAQU_11765"/>
<dbReference type="OrthoDB" id="3698172at2"/>
<gene>
    <name evidence="2" type="ORF">CAQU_11765</name>
</gene>
<feature type="transmembrane region" description="Helical" evidence="1">
    <location>
        <begin position="102"/>
        <end position="124"/>
    </location>
</feature>
<evidence type="ECO:0000313" key="3">
    <source>
        <dbReference type="Proteomes" id="UP000185478"/>
    </source>
</evidence>
<protein>
    <submittedName>
        <fullName evidence="2">Membrane protein</fullName>
    </submittedName>
</protein>
<feature type="transmembrane region" description="Helical" evidence="1">
    <location>
        <begin position="68"/>
        <end position="90"/>
    </location>
</feature>
<dbReference type="Pfam" id="PF11255">
    <property type="entry name" value="DUF3054"/>
    <property type="match status" value="1"/>
</dbReference>
<dbReference type="RefSeq" id="WP_075727856.1">
    <property type="nucleotide sequence ID" value="NZ_CP009245.1"/>
</dbReference>
<name>A0A1L7CIK2_9CORY</name>
<evidence type="ECO:0000313" key="2">
    <source>
        <dbReference type="EMBL" id="APT85603.1"/>
    </source>
</evidence>
<dbReference type="AlphaFoldDB" id="A0A1L7CIK2"/>
<reference evidence="2 3" key="1">
    <citation type="submission" date="2014-08" db="EMBL/GenBank/DDBJ databases">
        <title>Complete genome sequence of Corynebacterium aquilae S-613T(T) (=DSM 44791(T)), isolated from the choana of a healthy golden eagle.</title>
        <authorList>
            <person name="Ruckert C."/>
            <person name="Albersmeier A."/>
            <person name="Winkler A."/>
            <person name="Kalinowski J."/>
        </authorList>
    </citation>
    <scope>NUCLEOTIDE SEQUENCE [LARGE SCALE GENOMIC DNA]</scope>
    <source>
        <strain evidence="2 3">S-613</strain>
    </source>
</reference>
<keyword evidence="1" id="KW-0472">Membrane</keyword>
<proteinExistence type="predicted"/>
<accession>A0A1L7CIK2</accession>
<keyword evidence="3" id="KW-1185">Reference proteome</keyword>